<keyword evidence="4" id="KW-0067">ATP-binding</keyword>
<keyword evidence="9" id="KW-1185">Reference proteome</keyword>
<dbReference type="Pfam" id="PF16177">
    <property type="entry name" value="ACAS_N"/>
    <property type="match status" value="1"/>
</dbReference>
<dbReference type="InterPro" id="IPR025110">
    <property type="entry name" value="AMP-bd_C"/>
</dbReference>
<dbReference type="GO" id="GO:0005524">
    <property type="term" value="F:ATP binding"/>
    <property type="evidence" value="ECO:0007669"/>
    <property type="project" value="UniProtKB-KW"/>
</dbReference>
<dbReference type="NCBIfam" id="NF002937">
    <property type="entry name" value="PRK03584.1"/>
    <property type="match status" value="1"/>
</dbReference>
<dbReference type="Gene3D" id="3.30.300.30">
    <property type="match status" value="1"/>
</dbReference>
<keyword evidence="3" id="KW-0547">Nucleotide-binding</keyword>
<evidence type="ECO:0000313" key="9">
    <source>
        <dbReference type="Proteomes" id="UP000003856"/>
    </source>
</evidence>
<dbReference type="OrthoDB" id="9766486at2"/>
<dbReference type="InterPro" id="IPR020845">
    <property type="entry name" value="AMP-binding_CS"/>
</dbReference>
<dbReference type="PANTHER" id="PTHR42921">
    <property type="entry name" value="ACETOACETYL-COA SYNTHETASE"/>
    <property type="match status" value="1"/>
</dbReference>
<dbReference type="GO" id="GO:0006629">
    <property type="term" value="P:lipid metabolic process"/>
    <property type="evidence" value="ECO:0007669"/>
    <property type="project" value="InterPro"/>
</dbReference>
<dbReference type="NCBIfam" id="TIGR01217">
    <property type="entry name" value="ac_ac_CoA_syn"/>
    <property type="match status" value="1"/>
</dbReference>
<proteinExistence type="inferred from homology"/>
<protein>
    <submittedName>
        <fullName evidence="8">Acetoacetyl-CoA synthase</fullName>
    </submittedName>
</protein>
<evidence type="ECO:0000259" key="7">
    <source>
        <dbReference type="Pfam" id="PF16177"/>
    </source>
</evidence>
<dbReference type="EMBL" id="ACQT01000172">
    <property type="protein sequence ID" value="EER59022.1"/>
    <property type="molecule type" value="Genomic_DNA"/>
</dbReference>
<comment type="similarity">
    <text evidence="1">Belongs to the ATP-dependent AMP-binding enzyme family.</text>
</comment>
<feature type="domain" description="Acetyl-coenzyme A synthetase N-terminal" evidence="7">
    <location>
        <begin position="32"/>
        <end position="87"/>
    </location>
</feature>
<evidence type="ECO:0000313" key="8">
    <source>
        <dbReference type="EMBL" id="EER59022.1"/>
    </source>
</evidence>
<keyword evidence="2" id="KW-0436">Ligase</keyword>
<evidence type="ECO:0000256" key="1">
    <source>
        <dbReference type="ARBA" id="ARBA00006432"/>
    </source>
</evidence>
<dbReference type="GO" id="GO:0030729">
    <property type="term" value="F:acetoacetate-CoA ligase activity"/>
    <property type="evidence" value="ECO:0007669"/>
    <property type="project" value="InterPro"/>
</dbReference>
<evidence type="ECO:0000259" key="6">
    <source>
        <dbReference type="Pfam" id="PF13193"/>
    </source>
</evidence>
<dbReference type="InterPro" id="IPR042099">
    <property type="entry name" value="ANL_N_sf"/>
</dbReference>
<dbReference type="Pfam" id="PF13193">
    <property type="entry name" value="AMP-binding_C"/>
    <property type="match status" value="1"/>
</dbReference>
<dbReference type="PANTHER" id="PTHR42921:SF1">
    <property type="entry name" value="ACETOACETYL-COA SYNTHETASE"/>
    <property type="match status" value="1"/>
</dbReference>
<reference evidence="8 9" key="1">
    <citation type="submission" date="2009-05" db="EMBL/GenBank/DDBJ databases">
        <title>The draft genome of Acidovorax delafieldii 2AN.</title>
        <authorList>
            <consortium name="US DOE Joint Genome Institute (JGI-PGF)"/>
            <person name="Lucas S."/>
            <person name="Copeland A."/>
            <person name="Lapidus A."/>
            <person name="Glavina del Rio T."/>
            <person name="Tice H."/>
            <person name="Bruce D."/>
            <person name="Goodwin L."/>
            <person name="Pitluck S."/>
            <person name="Larimer F."/>
            <person name="Land M.L."/>
            <person name="Hauser L."/>
            <person name="Shelobolina E.S."/>
            <person name="Picardal F."/>
            <person name="Roden E."/>
            <person name="Emerson D."/>
        </authorList>
    </citation>
    <scope>NUCLEOTIDE SEQUENCE [LARGE SCALE GENOMIC DNA]</scope>
    <source>
        <strain evidence="8 9">2AN</strain>
    </source>
</reference>
<dbReference type="PATRIC" id="fig|573060.9.peg.1605"/>
<name>C5T931_ACIDE</name>
<dbReference type="InterPro" id="IPR045851">
    <property type="entry name" value="AMP-bd_C_sf"/>
</dbReference>
<dbReference type="SUPFAM" id="SSF56801">
    <property type="entry name" value="Acetyl-CoA synthetase-like"/>
    <property type="match status" value="1"/>
</dbReference>
<feature type="domain" description="AMP-binding enzyme C-terminal" evidence="6">
    <location>
        <begin position="569"/>
        <end position="644"/>
    </location>
</feature>
<dbReference type="RefSeq" id="WP_005798938.1">
    <property type="nucleotide sequence ID" value="NZ_ACQT01000172.1"/>
</dbReference>
<feature type="domain" description="AMP-dependent synthetase/ligase" evidence="5">
    <location>
        <begin position="94"/>
        <end position="485"/>
    </location>
</feature>
<comment type="caution">
    <text evidence="8">The sequence shown here is derived from an EMBL/GenBank/DDBJ whole genome shotgun (WGS) entry which is preliminary data.</text>
</comment>
<dbReference type="Pfam" id="PF00501">
    <property type="entry name" value="AMP-binding"/>
    <property type="match status" value="1"/>
</dbReference>
<dbReference type="AlphaFoldDB" id="C5T931"/>
<accession>C5T931</accession>
<evidence type="ECO:0000256" key="3">
    <source>
        <dbReference type="ARBA" id="ARBA00022741"/>
    </source>
</evidence>
<dbReference type="Proteomes" id="UP000003856">
    <property type="component" value="Unassembled WGS sequence"/>
</dbReference>
<dbReference type="PROSITE" id="PS00455">
    <property type="entry name" value="AMP_BINDING"/>
    <property type="match status" value="1"/>
</dbReference>
<dbReference type="Gene3D" id="3.40.50.12780">
    <property type="entry name" value="N-terminal domain of ligase-like"/>
    <property type="match status" value="1"/>
</dbReference>
<gene>
    <name evidence="8" type="ORF">AcdelDRAFT_3411</name>
</gene>
<dbReference type="InterPro" id="IPR000873">
    <property type="entry name" value="AMP-dep_synth/lig_dom"/>
</dbReference>
<evidence type="ECO:0000256" key="4">
    <source>
        <dbReference type="ARBA" id="ARBA00022840"/>
    </source>
</evidence>
<organism evidence="8 9">
    <name type="scientific">Acidovorax delafieldii 2AN</name>
    <dbReference type="NCBI Taxonomy" id="573060"/>
    <lineage>
        <taxon>Bacteria</taxon>
        <taxon>Pseudomonadati</taxon>
        <taxon>Pseudomonadota</taxon>
        <taxon>Betaproteobacteria</taxon>
        <taxon>Burkholderiales</taxon>
        <taxon>Comamonadaceae</taxon>
        <taxon>Acidovorax</taxon>
    </lineage>
</organism>
<evidence type="ECO:0000259" key="5">
    <source>
        <dbReference type="Pfam" id="PF00501"/>
    </source>
</evidence>
<sequence>METTNTTPPFIPQIRLYQTWLRDQRGLAFDSYDALWCWSTTDLDAFWQSLWDYFDIQSPTPHTAVLARNTMPGALWFPGAQVNYARQALRHVDAAHAAGQPAIISRNEKGLHRELSWPELRRQVASLALHLKAQGVQPGDRVAAYLPNVPEAMIAFLATVSIGGVWSICAPDMGTHAVLDRFRQIEPKVLIAVDGVTYGGRDHDRRSVLAELREQLPSVQHALLLGNLDASVSIAGWVDWESATGRNDAEVAAFEPMWLPFDHPLWIVYSSGTTGLPKPIVHGHGGMILVALQLKVIHNDIGSSYALNSFGERYHWYSSTGWVMWNAQTSGLLSGTTCVIFDGNPGGSKEHPDWGVLWRFAAETGVTFFGAGAAFFANCMKAGLVLADCGDLTRIRALGTTGSPLSPEVQEWGTAQFEALGTNDIWWNNISGGTDFCGAFIGGHRELPMVPGEMQCRMLGAAVESWDAEGRPVQDAVGELVCAQPIPSMPLYLWGDQDGSRYLSSYFDMYPAGHGRQPGGGDGPASMGAVWRHGDWLKIGANGGCIIYGRSDATINRHGLRMGTSEIYSAVEALPEVLDTLVVDLEYLGRDSYMPLFVVLRPGSVLDEALRARINGAVRTALSPRFVPDDIFAVAEVPRTLSGKKQELPIKKLLLGQPIEKVVNKDAMANPGCLDWYVDFAARRATYGAS</sequence>
<dbReference type="InterPro" id="IPR032387">
    <property type="entry name" value="ACAS_N"/>
</dbReference>
<dbReference type="InterPro" id="IPR005914">
    <property type="entry name" value="Acac_CoA_synth"/>
</dbReference>
<evidence type="ECO:0000256" key="2">
    <source>
        <dbReference type="ARBA" id="ARBA00022598"/>
    </source>
</evidence>